<gene>
    <name evidence="2" type="ORF">NDU88_009356</name>
</gene>
<evidence type="ECO:0000313" key="2">
    <source>
        <dbReference type="EMBL" id="KAJ1131013.1"/>
    </source>
</evidence>
<comment type="caution">
    <text evidence="2">The sequence shown here is derived from an EMBL/GenBank/DDBJ whole genome shotgun (WGS) entry which is preliminary data.</text>
</comment>
<evidence type="ECO:0000313" key="3">
    <source>
        <dbReference type="Proteomes" id="UP001066276"/>
    </source>
</evidence>
<keyword evidence="3" id="KW-1185">Reference proteome</keyword>
<dbReference type="Proteomes" id="UP001066276">
    <property type="component" value="Chromosome 7"/>
</dbReference>
<sequence length="159" mass="16569">MGHLSTSLSNIPPVLRDAHMSSVASGGTRHPWGSSEGQPDPTASTLLTVFKGSTPLSAAPLQHSGYRQSLWRTYTPPVLPHRRLLPAAAAQAVGRPWRPLSTHVSRQYLASPGAPSPGFPPATGPSPAHSVTGAPPKQPDIDRILGGPAWSSGSKRAPS</sequence>
<reference evidence="2" key="1">
    <citation type="journal article" date="2022" name="bioRxiv">
        <title>Sequencing and chromosome-scale assembly of the giantPleurodeles waltlgenome.</title>
        <authorList>
            <person name="Brown T."/>
            <person name="Elewa A."/>
            <person name="Iarovenko S."/>
            <person name="Subramanian E."/>
            <person name="Araus A.J."/>
            <person name="Petzold A."/>
            <person name="Susuki M."/>
            <person name="Suzuki K.-i.T."/>
            <person name="Hayashi T."/>
            <person name="Toyoda A."/>
            <person name="Oliveira C."/>
            <person name="Osipova E."/>
            <person name="Leigh N.D."/>
            <person name="Simon A."/>
            <person name="Yun M.H."/>
        </authorList>
    </citation>
    <scope>NUCLEOTIDE SEQUENCE</scope>
    <source>
        <strain evidence="2">20211129_DDA</strain>
        <tissue evidence="2">Liver</tissue>
    </source>
</reference>
<feature type="region of interest" description="Disordered" evidence="1">
    <location>
        <begin position="21"/>
        <end position="45"/>
    </location>
</feature>
<feature type="compositionally biased region" description="Pro residues" evidence="1">
    <location>
        <begin position="114"/>
        <end position="124"/>
    </location>
</feature>
<dbReference type="EMBL" id="JANPWB010000011">
    <property type="protein sequence ID" value="KAJ1131013.1"/>
    <property type="molecule type" value="Genomic_DNA"/>
</dbReference>
<protein>
    <submittedName>
        <fullName evidence="2">Uncharacterized protein</fullName>
    </submittedName>
</protein>
<organism evidence="2 3">
    <name type="scientific">Pleurodeles waltl</name>
    <name type="common">Iberian ribbed newt</name>
    <dbReference type="NCBI Taxonomy" id="8319"/>
    <lineage>
        <taxon>Eukaryota</taxon>
        <taxon>Metazoa</taxon>
        <taxon>Chordata</taxon>
        <taxon>Craniata</taxon>
        <taxon>Vertebrata</taxon>
        <taxon>Euteleostomi</taxon>
        <taxon>Amphibia</taxon>
        <taxon>Batrachia</taxon>
        <taxon>Caudata</taxon>
        <taxon>Salamandroidea</taxon>
        <taxon>Salamandridae</taxon>
        <taxon>Pleurodelinae</taxon>
        <taxon>Pleurodeles</taxon>
    </lineage>
</organism>
<name>A0AAV7PX10_PLEWA</name>
<accession>A0AAV7PX10</accession>
<evidence type="ECO:0000256" key="1">
    <source>
        <dbReference type="SAM" id="MobiDB-lite"/>
    </source>
</evidence>
<proteinExistence type="predicted"/>
<feature type="region of interest" description="Disordered" evidence="1">
    <location>
        <begin position="108"/>
        <end position="159"/>
    </location>
</feature>
<dbReference type="AlphaFoldDB" id="A0AAV7PX10"/>
<feature type="compositionally biased region" description="Polar residues" evidence="1">
    <location>
        <begin position="35"/>
        <end position="45"/>
    </location>
</feature>